<name>A0A6M3LPQ7_9ZZZZ</name>
<sequence>MMNEEVLLAVLDRTVDEYFEHIWEHLDKVGDAVKGLPAGAERLECLAHLVGIDTELHYLYERVVK</sequence>
<proteinExistence type="predicted"/>
<dbReference type="EMBL" id="MT143486">
    <property type="protein sequence ID" value="QJA97357.1"/>
    <property type="molecule type" value="Genomic_DNA"/>
</dbReference>
<organism evidence="1">
    <name type="scientific">viral metagenome</name>
    <dbReference type="NCBI Taxonomy" id="1070528"/>
    <lineage>
        <taxon>unclassified sequences</taxon>
        <taxon>metagenomes</taxon>
        <taxon>organismal metagenomes</taxon>
    </lineage>
</organism>
<protein>
    <submittedName>
        <fullName evidence="1">Uncharacterized protein</fullName>
    </submittedName>
</protein>
<dbReference type="AlphaFoldDB" id="A0A6M3LPQ7"/>
<evidence type="ECO:0000313" key="1">
    <source>
        <dbReference type="EMBL" id="QJA97357.1"/>
    </source>
</evidence>
<gene>
    <name evidence="1" type="ORF">MM415B06316_0008</name>
</gene>
<reference evidence="1" key="1">
    <citation type="submission" date="2020-03" db="EMBL/GenBank/DDBJ databases">
        <title>The deep terrestrial virosphere.</title>
        <authorList>
            <person name="Holmfeldt K."/>
            <person name="Nilsson E."/>
            <person name="Simone D."/>
            <person name="Lopez-Fernandez M."/>
            <person name="Wu X."/>
            <person name="de Brujin I."/>
            <person name="Lundin D."/>
            <person name="Andersson A."/>
            <person name="Bertilsson S."/>
            <person name="Dopson M."/>
        </authorList>
    </citation>
    <scope>NUCLEOTIDE SEQUENCE</scope>
    <source>
        <strain evidence="1">MM415B06316</strain>
    </source>
</reference>
<accession>A0A6M3LPQ7</accession>